<dbReference type="PROSITE" id="PS51186">
    <property type="entry name" value="GNAT"/>
    <property type="match status" value="1"/>
</dbReference>
<dbReference type="Gene3D" id="3.40.630.30">
    <property type="match status" value="1"/>
</dbReference>
<dbReference type="SUPFAM" id="SSF55729">
    <property type="entry name" value="Acyl-CoA N-acyltransferases (Nat)"/>
    <property type="match status" value="1"/>
</dbReference>
<dbReference type="Pfam" id="PF00583">
    <property type="entry name" value="Acetyltransf_1"/>
    <property type="match status" value="1"/>
</dbReference>
<evidence type="ECO:0000313" key="3">
    <source>
        <dbReference type="Proteomes" id="UP000184221"/>
    </source>
</evidence>
<keyword evidence="2" id="KW-0808">Transferase</keyword>
<evidence type="ECO:0000259" key="1">
    <source>
        <dbReference type="PROSITE" id="PS51186"/>
    </source>
</evidence>
<dbReference type="PANTHER" id="PTHR43072">
    <property type="entry name" value="N-ACETYLTRANSFERASE"/>
    <property type="match status" value="1"/>
</dbReference>
<dbReference type="CDD" id="cd04301">
    <property type="entry name" value="NAT_SF"/>
    <property type="match status" value="1"/>
</dbReference>
<dbReference type="STRING" id="996342.SAMN05443551_3355"/>
<accession>A0A1M5WAI8</accession>
<dbReference type="PANTHER" id="PTHR43072:SF60">
    <property type="entry name" value="L-2,4-DIAMINOBUTYRIC ACID ACETYLTRANSFERASE"/>
    <property type="match status" value="1"/>
</dbReference>
<reference evidence="2 3" key="1">
    <citation type="submission" date="2016-11" db="EMBL/GenBank/DDBJ databases">
        <authorList>
            <person name="Jaros S."/>
            <person name="Januszkiewicz K."/>
            <person name="Wedrychowicz H."/>
        </authorList>
    </citation>
    <scope>NUCLEOTIDE SEQUENCE [LARGE SCALE GENOMIC DNA]</scope>
    <source>
        <strain evidence="2 3">DSM 29431</strain>
    </source>
</reference>
<dbReference type="RefSeq" id="WP_072779187.1">
    <property type="nucleotide sequence ID" value="NZ_FQXC01000004.1"/>
</dbReference>
<dbReference type="Proteomes" id="UP000184221">
    <property type="component" value="Unassembled WGS sequence"/>
</dbReference>
<organism evidence="2 3">
    <name type="scientific">Marivita hallyeonensis</name>
    <dbReference type="NCBI Taxonomy" id="996342"/>
    <lineage>
        <taxon>Bacteria</taxon>
        <taxon>Pseudomonadati</taxon>
        <taxon>Pseudomonadota</taxon>
        <taxon>Alphaproteobacteria</taxon>
        <taxon>Rhodobacterales</taxon>
        <taxon>Roseobacteraceae</taxon>
        <taxon>Marivita</taxon>
    </lineage>
</organism>
<sequence>MTIRRLTPKDLSAYRAIWAEGLMRVPTAFLFGAEEVRAIPNKDIEKALQTHLTFGAFDEASRIQGFISARRGGPRRMRHMADIGPLYVRDTAQGQGLGRALVEAMLQELARNGVLQAELCVDVENTRAQALYKSMGFHVFGRRPRSVLVDGGPRDDFLMIRALDETDLTRDA</sequence>
<proteinExistence type="predicted"/>
<keyword evidence="2" id="KW-0012">Acyltransferase</keyword>
<dbReference type="InterPro" id="IPR016181">
    <property type="entry name" value="Acyl_CoA_acyltransferase"/>
</dbReference>
<keyword evidence="3" id="KW-1185">Reference proteome</keyword>
<name>A0A1M5WAI8_9RHOB</name>
<dbReference type="InterPro" id="IPR000182">
    <property type="entry name" value="GNAT_dom"/>
</dbReference>
<protein>
    <submittedName>
        <fullName evidence="2">L-amino acid N-acyltransferase YncA</fullName>
    </submittedName>
</protein>
<gene>
    <name evidence="2" type="ORF">SAMN05443551_3355</name>
</gene>
<dbReference type="GO" id="GO:0016747">
    <property type="term" value="F:acyltransferase activity, transferring groups other than amino-acyl groups"/>
    <property type="evidence" value="ECO:0007669"/>
    <property type="project" value="InterPro"/>
</dbReference>
<dbReference type="AlphaFoldDB" id="A0A1M5WAI8"/>
<evidence type="ECO:0000313" key="2">
    <source>
        <dbReference type="EMBL" id="SHH84589.1"/>
    </source>
</evidence>
<feature type="domain" description="N-acetyltransferase" evidence="1">
    <location>
        <begin position="1"/>
        <end position="164"/>
    </location>
</feature>
<dbReference type="OrthoDB" id="9788300at2"/>
<dbReference type="EMBL" id="FQXC01000004">
    <property type="protein sequence ID" value="SHH84589.1"/>
    <property type="molecule type" value="Genomic_DNA"/>
</dbReference>